<dbReference type="EMBL" id="CAJOBI010030189">
    <property type="protein sequence ID" value="CAF4268538.1"/>
    <property type="molecule type" value="Genomic_DNA"/>
</dbReference>
<comment type="caution">
    <text evidence="1">The sequence shown here is derived from an EMBL/GenBank/DDBJ whole genome shotgun (WGS) entry which is preliminary data.</text>
</comment>
<feature type="non-terminal residue" evidence="1">
    <location>
        <position position="108"/>
    </location>
</feature>
<proteinExistence type="predicted"/>
<organism evidence="1 2">
    <name type="scientific">Rotaria magnacalcarata</name>
    <dbReference type="NCBI Taxonomy" id="392030"/>
    <lineage>
        <taxon>Eukaryota</taxon>
        <taxon>Metazoa</taxon>
        <taxon>Spiralia</taxon>
        <taxon>Gnathifera</taxon>
        <taxon>Rotifera</taxon>
        <taxon>Eurotatoria</taxon>
        <taxon>Bdelloidea</taxon>
        <taxon>Philodinida</taxon>
        <taxon>Philodinidae</taxon>
        <taxon>Rotaria</taxon>
    </lineage>
</organism>
<protein>
    <submittedName>
        <fullName evidence="1">Uncharacterized protein</fullName>
    </submittedName>
</protein>
<dbReference type="AlphaFoldDB" id="A0A8S2T953"/>
<dbReference type="Proteomes" id="UP000676336">
    <property type="component" value="Unassembled WGS sequence"/>
</dbReference>
<evidence type="ECO:0000313" key="2">
    <source>
        <dbReference type="Proteomes" id="UP000676336"/>
    </source>
</evidence>
<sequence length="108" mass="12393">LPTNSTLPTSTITNDLEAISDDEFEFDYEPEPVTKWPVNDISYNIDVHEKNELVKLNDDIKINDTPTYDILTGSHDRNDSLEMISDDDTDNISLPEIMKLHFPLNQNQ</sequence>
<gene>
    <name evidence="1" type="ORF">SMN809_LOCUS24731</name>
</gene>
<name>A0A8S2T953_9BILA</name>
<feature type="non-terminal residue" evidence="1">
    <location>
        <position position="1"/>
    </location>
</feature>
<reference evidence="1" key="1">
    <citation type="submission" date="2021-02" db="EMBL/GenBank/DDBJ databases">
        <authorList>
            <person name="Nowell W R."/>
        </authorList>
    </citation>
    <scope>NUCLEOTIDE SEQUENCE</scope>
</reference>
<evidence type="ECO:0000313" key="1">
    <source>
        <dbReference type="EMBL" id="CAF4268538.1"/>
    </source>
</evidence>
<accession>A0A8S2T953</accession>